<evidence type="ECO:0000313" key="6">
    <source>
        <dbReference type="EMBL" id="PPL20414.1"/>
    </source>
</evidence>
<evidence type="ECO:0000256" key="3">
    <source>
        <dbReference type="ARBA" id="ARBA00023012"/>
    </source>
</evidence>
<keyword evidence="1" id="KW-0808">Transferase</keyword>
<keyword evidence="4" id="KW-1133">Transmembrane helix</keyword>
<dbReference type="CDD" id="cd16917">
    <property type="entry name" value="HATPase_UhpB-NarQ-NarX-like"/>
    <property type="match status" value="1"/>
</dbReference>
<keyword evidence="3" id="KW-0902">Two-component regulatory system</keyword>
<gene>
    <name evidence="6" type="ORF">GY24_01195</name>
</gene>
<feature type="transmembrane region" description="Helical" evidence="4">
    <location>
        <begin position="74"/>
        <end position="89"/>
    </location>
</feature>
<evidence type="ECO:0000313" key="7">
    <source>
        <dbReference type="Proteomes" id="UP000237755"/>
    </source>
</evidence>
<dbReference type="InterPro" id="IPR003594">
    <property type="entry name" value="HATPase_dom"/>
</dbReference>
<dbReference type="PANTHER" id="PTHR24421">
    <property type="entry name" value="NITRATE/NITRITE SENSOR PROTEIN NARX-RELATED"/>
    <property type="match status" value="1"/>
</dbReference>
<dbReference type="InterPro" id="IPR050482">
    <property type="entry name" value="Sensor_HK_TwoCompSys"/>
</dbReference>
<keyword evidence="4" id="KW-0812">Transmembrane</keyword>
<evidence type="ECO:0000256" key="2">
    <source>
        <dbReference type="ARBA" id="ARBA00022777"/>
    </source>
</evidence>
<feature type="transmembrane region" description="Helical" evidence="4">
    <location>
        <begin position="49"/>
        <end position="68"/>
    </location>
</feature>
<sequence length="441" mass="45314">MIAVAALLIAVTVLWDQPDAGGEWGVLAVLAVVLLCYFSWGRRYIGGDGALPGLLYAGVLLVALGVGIAFDPTFAFLQIILFPSLWVLSGSTRQAVVLNVLTIVPITLGYWAFFGPSGILTGLGASVLAVAFSLSLGAWITSIERSGAERARLLDELMAVQGQLAAANREVGVDSERARLAREIHDTIAQSLTGLVMVAQRTGSALARVTDADPADASAAVSALAGARADVELMESMARDALTEARGLVAAIAPVRVESTLAEALHRLAERFERETGVQVHTELAALAPGAAGGGASGALGAELDVVLLRCAQEALANVRKHARAGTASVGISRSPEQVVLTVDDDGVGPSRSPDAGAGGGFGLAGMTERLALVGGTVRLEQASPRGSRLTVAIPLAPTPDPAPLAPPLAPSLAETARLVVRGELNSTSRSLDGKKGEVQR</sequence>
<feature type="domain" description="Histidine kinase" evidence="5">
    <location>
        <begin position="308"/>
        <end position="398"/>
    </location>
</feature>
<dbReference type="InterPro" id="IPR036890">
    <property type="entry name" value="HATPase_C_sf"/>
</dbReference>
<dbReference type="SMART" id="SM00387">
    <property type="entry name" value="HATPase_c"/>
    <property type="match status" value="1"/>
</dbReference>
<dbReference type="PROSITE" id="PS50109">
    <property type="entry name" value="HIS_KIN"/>
    <property type="match status" value="1"/>
</dbReference>
<dbReference type="Gene3D" id="1.20.5.1930">
    <property type="match status" value="1"/>
</dbReference>
<dbReference type="Pfam" id="PF07730">
    <property type="entry name" value="HisKA_3"/>
    <property type="match status" value="1"/>
</dbReference>
<feature type="transmembrane region" description="Helical" evidence="4">
    <location>
        <begin position="96"/>
        <end position="113"/>
    </location>
</feature>
<dbReference type="SUPFAM" id="SSF55874">
    <property type="entry name" value="ATPase domain of HSP90 chaperone/DNA topoisomerase II/histidine kinase"/>
    <property type="match status" value="1"/>
</dbReference>
<dbReference type="Proteomes" id="UP000237755">
    <property type="component" value="Unassembled WGS sequence"/>
</dbReference>
<accession>A0ABX5B0Y5</accession>
<evidence type="ECO:0000259" key="5">
    <source>
        <dbReference type="PROSITE" id="PS50109"/>
    </source>
</evidence>
<feature type="transmembrane region" description="Helical" evidence="4">
    <location>
        <begin position="119"/>
        <end position="140"/>
    </location>
</feature>
<reference evidence="6 7" key="1">
    <citation type="journal article" date="2008" name="Int. J. Syst. Evol. Microbiol.">
        <title>Leifsonia pindariensis sp. nov., isolated from the Pindari glacier of the Indian Himalayas, and emended description of the genus Leifsonia.</title>
        <authorList>
            <person name="Reddy G.S."/>
            <person name="Prabagaran S.R."/>
            <person name="Shivaji S."/>
        </authorList>
    </citation>
    <scope>NUCLEOTIDE SEQUENCE [LARGE SCALE GENOMIC DNA]</scope>
    <source>
        <strain evidence="6 7">PON 10</strain>
    </source>
</reference>
<comment type="caution">
    <text evidence="6">The sequence shown here is derived from an EMBL/GenBank/DDBJ whole genome shotgun (WGS) entry which is preliminary data.</text>
</comment>
<keyword evidence="2" id="KW-0418">Kinase</keyword>
<dbReference type="InterPro" id="IPR017205">
    <property type="entry name" value="Sig_transdc_His_kinase_ChrS"/>
</dbReference>
<feature type="transmembrane region" description="Helical" evidence="4">
    <location>
        <begin position="24"/>
        <end position="40"/>
    </location>
</feature>
<protein>
    <recommendedName>
        <fullName evidence="5">Histidine kinase domain-containing protein</fullName>
    </recommendedName>
</protein>
<name>A0ABX5B0Y5_9MICO</name>
<evidence type="ECO:0000256" key="4">
    <source>
        <dbReference type="SAM" id="Phobius"/>
    </source>
</evidence>
<dbReference type="EMBL" id="MPZN01000002">
    <property type="protein sequence ID" value="PPL20414.1"/>
    <property type="molecule type" value="Genomic_DNA"/>
</dbReference>
<organism evidence="6 7">
    <name type="scientific">Microterricola pindariensis</name>
    <dbReference type="NCBI Taxonomy" id="478010"/>
    <lineage>
        <taxon>Bacteria</taxon>
        <taxon>Bacillati</taxon>
        <taxon>Actinomycetota</taxon>
        <taxon>Actinomycetes</taxon>
        <taxon>Micrococcales</taxon>
        <taxon>Microbacteriaceae</taxon>
        <taxon>Microterricola</taxon>
    </lineage>
</organism>
<dbReference type="PIRSF" id="PIRSF037434">
    <property type="entry name" value="STHK_ChrS"/>
    <property type="match status" value="1"/>
</dbReference>
<dbReference type="InterPro" id="IPR011712">
    <property type="entry name" value="Sig_transdc_His_kin_sub3_dim/P"/>
</dbReference>
<dbReference type="InterPro" id="IPR005467">
    <property type="entry name" value="His_kinase_dom"/>
</dbReference>
<proteinExistence type="predicted"/>
<keyword evidence="4" id="KW-0472">Membrane</keyword>
<dbReference type="Gene3D" id="3.30.565.10">
    <property type="entry name" value="Histidine kinase-like ATPase, C-terminal domain"/>
    <property type="match status" value="1"/>
</dbReference>
<keyword evidence="7" id="KW-1185">Reference proteome</keyword>
<evidence type="ECO:0000256" key="1">
    <source>
        <dbReference type="ARBA" id="ARBA00022679"/>
    </source>
</evidence>
<dbReference type="Pfam" id="PF02518">
    <property type="entry name" value="HATPase_c"/>
    <property type="match status" value="1"/>
</dbReference>